<dbReference type="Proteomes" id="UP000007882">
    <property type="component" value="Chromosome"/>
</dbReference>
<proteinExistence type="predicted"/>
<dbReference type="InterPro" id="IPR035940">
    <property type="entry name" value="CAP_sf"/>
</dbReference>
<feature type="compositionally biased region" description="Polar residues" evidence="1">
    <location>
        <begin position="32"/>
        <end position="43"/>
    </location>
</feature>
<dbReference type="OrthoDB" id="8611574at2"/>
<evidence type="ECO:0000259" key="2">
    <source>
        <dbReference type="Pfam" id="PF00188"/>
    </source>
</evidence>
<evidence type="ECO:0000313" key="3">
    <source>
        <dbReference type="EMBL" id="BAL91343.1"/>
    </source>
</evidence>
<dbReference type="KEGG" id="ams:AMIS_61230"/>
<organism evidence="3 4">
    <name type="scientific">Actinoplanes missouriensis (strain ATCC 14538 / DSM 43046 / CBS 188.64 / JCM 3121 / NBRC 102363 / NCIMB 12654 / NRRL B-3342 / UNCC 431)</name>
    <dbReference type="NCBI Taxonomy" id="512565"/>
    <lineage>
        <taxon>Bacteria</taxon>
        <taxon>Bacillati</taxon>
        <taxon>Actinomycetota</taxon>
        <taxon>Actinomycetes</taxon>
        <taxon>Micromonosporales</taxon>
        <taxon>Micromonosporaceae</taxon>
        <taxon>Actinoplanes</taxon>
    </lineage>
</organism>
<dbReference type="Pfam" id="PF00188">
    <property type="entry name" value="CAP"/>
    <property type="match status" value="1"/>
</dbReference>
<feature type="domain" description="SCP" evidence="2">
    <location>
        <begin position="140"/>
        <end position="269"/>
    </location>
</feature>
<gene>
    <name evidence="3" type="ordered locus">AMIS_61230</name>
</gene>
<dbReference type="CDD" id="cd05379">
    <property type="entry name" value="CAP_bacterial"/>
    <property type="match status" value="1"/>
</dbReference>
<reference evidence="3 4" key="1">
    <citation type="submission" date="2012-02" db="EMBL/GenBank/DDBJ databases">
        <title>Complete genome sequence of Actinoplanes missouriensis 431 (= NBRC 102363).</title>
        <authorList>
            <person name="Ohnishi Y."/>
            <person name="Ishikawa J."/>
            <person name="Sekine M."/>
            <person name="Hosoyama A."/>
            <person name="Harada T."/>
            <person name="Narita H."/>
            <person name="Hata T."/>
            <person name="Konno Y."/>
            <person name="Tutikane K."/>
            <person name="Fujita N."/>
            <person name="Horinouchi S."/>
            <person name="Hayakawa M."/>
        </authorList>
    </citation>
    <scope>NUCLEOTIDE SEQUENCE [LARGE SCALE GENOMIC DNA]</scope>
    <source>
        <strain evidence="4">ATCC 14538 / DSM 43046 / CBS 188.64 / JCM 3121 / NBRC 102363 / NCIMB 12654 / NRRL B-3342 / UNCC 431</strain>
    </source>
</reference>
<sequence length="271" mass="27078">MPLSAAAKFRYTLVAGTTAVVIGAAFTVSGLTQGSAETPSPTSVDVPLAAAASPDSGGGDEELLPAPESSVSPSASVSIAASASAAVKPSPSASAKASTKPSKAPSPTPTRKKKTATPTPEAEEKVTAASTSGSVAEQVLAHINEARVAEGLKALTLDADLSKAAAIHNQLMIDGCGLSHQCSGESGIGDRFSAQGVKWSSAGENIGYGSSGSSDAAKVKAANGLTDSMLAEVPPNDGHRKNLLSTGFTRIGLSVVRDSKGITWMTQDFVG</sequence>
<dbReference type="HOGENOM" id="CLU_086896_0_0_11"/>
<feature type="compositionally biased region" description="Low complexity" evidence="1">
    <location>
        <begin position="65"/>
        <end position="75"/>
    </location>
</feature>
<evidence type="ECO:0000256" key="1">
    <source>
        <dbReference type="SAM" id="MobiDB-lite"/>
    </source>
</evidence>
<dbReference type="STRING" id="512565.AMIS_61230"/>
<dbReference type="Gene3D" id="3.40.33.10">
    <property type="entry name" value="CAP"/>
    <property type="match status" value="1"/>
</dbReference>
<dbReference type="RefSeq" id="WP_014446230.1">
    <property type="nucleotide sequence ID" value="NC_017093.1"/>
</dbReference>
<dbReference type="InterPro" id="IPR014044">
    <property type="entry name" value="CAP_dom"/>
</dbReference>
<keyword evidence="4" id="KW-1185">Reference proteome</keyword>
<dbReference type="SUPFAM" id="SSF55797">
    <property type="entry name" value="PR-1-like"/>
    <property type="match status" value="1"/>
</dbReference>
<evidence type="ECO:0000313" key="4">
    <source>
        <dbReference type="Proteomes" id="UP000007882"/>
    </source>
</evidence>
<accession>I0HEA6</accession>
<feature type="compositionally biased region" description="Low complexity" evidence="1">
    <location>
        <begin position="88"/>
        <end position="105"/>
    </location>
</feature>
<feature type="region of interest" description="Disordered" evidence="1">
    <location>
        <begin position="32"/>
        <end position="75"/>
    </location>
</feature>
<dbReference type="eggNOG" id="COG2340">
    <property type="taxonomic scope" value="Bacteria"/>
</dbReference>
<feature type="region of interest" description="Disordered" evidence="1">
    <location>
        <begin position="88"/>
        <end position="134"/>
    </location>
</feature>
<dbReference type="PANTHER" id="PTHR31157">
    <property type="entry name" value="SCP DOMAIN-CONTAINING PROTEIN"/>
    <property type="match status" value="1"/>
</dbReference>
<dbReference type="PANTHER" id="PTHR31157:SF1">
    <property type="entry name" value="SCP DOMAIN-CONTAINING PROTEIN"/>
    <property type="match status" value="1"/>
</dbReference>
<dbReference type="EMBL" id="AP012319">
    <property type="protein sequence ID" value="BAL91343.1"/>
    <property type="molecule type" value="Genomic_DNA"/>
</dbReference>
<name>I0HEA6_ACTM4</name>
<protein>
    <recommendedName>
        <fullName evidence="2">SCP domain-containing protein</fullName>
    </recommendedName>
</protein>
<dbReference type="AlphaFoldDB" id="I0HEA6"/>
<dbReference type="PATRIC" id="fig|512565.3.peg.6117"/>